<evidence type="ECO:0000256" key="2">
    <source>
        <dbReference type="ARBA" id="ARBA00022448"/>
    </source>
</evidence>
<name>A0A246J280_9BURK</name>
<evidence type="ECO:0000256" key="7">
    <source>
        <dbReference type="SAM" id="SignalP"/>
    </source>
</evidence>
<dbReference type="Pfam" id="PF13620">
    <property type="entry name" value="CarboxypepD_reg"/>
    <property type="match status" value="1"/>
</dbReference>
<feature type="signal peptide" evidence="7">
    <location>
        <begin position="1"/>
        <end position="28"/>
    </location>
</feature>
<dbReference type="GO" id="GO:0009279">
    <property type="term" value="C:cell outer membrane"/>
    <property type="evidence" value="ECO:0007669"/>
    <property type="project" value="UniProtKB-SubCell"/>
</dbReference>
<dbReference type="PANTHER" id="PTHR30069:SF46">
    <property type="entry name" value="OAR PROTEIN"/>
    <property type="match status" value="1"/>
</dbReference>
<dbReference type="PANTHER" id="PTHR30069">
    <property type="entry name" value="TONB-DEPENDENT OUTER MEMBRANE RECEPTOR"/>
    <property type="match status" value="1"/>
</dbReference>
<feature type="chain" id="PRO_5012331704" evidence="7">
    <location>
        <begin position="29"/>
        <end position="1157"/>
    </location>
</feature>
<keyword evidence="2" id="KW-0813">Transport</keyword>
<evidence type="ECO:0000259" key="8">
    <source>
        <dbReference type="Pfam" id="PF25183"/>
    </source>
</evidence>
<dbReference type="InterPro" id="IPR039426">
    <property type="entry name" value="TonB-dep_rcpt-like"/>
</dbReference>
<comment type="caution">
    <text evidence="9">The sequence shown here is derived from an EMBL/GenBank/DDBJ whole genome shotgun (WGS) entry which is preliminary data.</text>
</comment>
<dbReference type="EMBL" id="NIOF01000011">
    <property type="protein sequence ID" value="OWQ86274.1"/>
    <property type="molecule type" value="Genomic_DNA"/>
</dbReference>
<keyword evidence="7" id="KW-0732">Signal</keyword>
<feature type="domain" description="TonB-dependent transporter Oar-like beta-barrel" evidence="8">
    <location>
        <begin position="248"/>
        <end position="320"/>
    </location>
</feature>
<evidence type="ECO:0000256" key="3">
    <source>
        <dbReference type="ARBA" id="ARBA00022452"/>
    </source>
</evidence>
<evidence type="ECO:0000313" key="9">
    <source>
        <dbReference type="EMBL" id="OWQ86274.1"/>
    </source>
</evidence>
<proteinExistence type="predicted"/>
<dbReference type="SUPFAM" id="SSF56935">
    <property type="entry name" value="Porins"/>
    <property type="match status" value="1"/>
</dbReference>
<keyword evidence="4" id="KW-0812">Transmembrane</keyword>
<keyword evidence="5" id="KW-0472">Membrane</keyword>
<comment type="subcellular location">
    <subcellularLocation>
        <location evidence="1">Cell outer membrane</location>
        <topology evidence="1">Multi-pass membrane protein</topology>
    </subcellularLocation>
</comment>
<evidence type="ECO:0000313" key="10">
    <source>
        <dbReference type="Proteomes" id="UP000197468"/>
    </source>
</evidence>
<dbReference type="Gene3D" id="2.60.40.1120">
    <property type="entry name" value="Carboxypeptidase-like, regulatory domain"/>
    <property type="match status" value="1"/>
</dbReference>
<dbReference type="InterPro" id="IPR036942">
    <property type="entry name" value="Beta-barrel_TonB_sf"/>
</dbReference>
<gene>
    <name evidence="9" type="ORF">CDN99_20795</name>
</gene>
<sequence length="1157" mass="124864">MNQKDWLGFSRTALAVAVAIVAAAPVMAQNTTSAVGGRVVGADGKPVAGATVVIVHKESGSSNTQTTDNEGRYNARGLRVGGPYSVTVTKGSDREVSDGVYLVLAETLNLDVQLGRASTQLDTVVTTGSSTAAKFNNSTMGAGTQITRADLDAYASIARNLQDYARNDPRLAQTDKERGEISAGGQNSRYNSITIDGVAINDSFGLEANNLPTAKQPISIDAIQSVQVNLSNYDVTQKGYTGANINAVTKSGTNEFKGSVYYVYRDDSMMGQRYDRGTDRYTDFLKFKEDTKGFTLGGPIVKDKLFFFVNYEELKSNRAQPEYGPIGSSLTNNAISQAQLDAITKTAKDTYGIDTGSVIGQSQLTVKDYLAKLDWNINQNHRASLRLARTEQSDTNNGSFGGYSATGLQMTSQWWQQKKKIDTVVGQWFADWTPDFSTELKISNRDYNSVPQNNSNLPAIGIRFNGALPDGAPAGSSTGNRFVNFGTEQSRQFNVLDTKTLDAYFGGTWIKDDHEIKFGADLQRNKIYNAFFQNVNGNYTFGCENTVAATGNTPAQWAYSFGSINCSTATAAQVQAAVLENFVRGRPSTYQVQQPLAGGSLNDGIANWTLTQAGLFVQDTWNISKDLNITAGFRVDQLSTGDKPVYNAAAAAAPVAGRVVPGGTGANSVVRSTGGFGLDNSQTVDGENLFQPRFGFNYALDSRQGHKKQIRGGAGLFQGAAATVWLTNPYSNTGMATRIIGCGAAGLNSCSGTASGVFNADPTKQPVLPGTTPAANVDYIQKGLGQPSVWKMNLAYDAELPFFGMNFGVEWIYTKVNTGVYYQHLNLGDPTATGPDGRSLYYTPQSYSTGCWTSTNGSLSTAGACAGGRSRALSNASYNNVLLASKTKKGDGNAITLSFTRPARDGFGFGAAYTYTEASEVSPLTSSVSNSNFNSRAVFNPNENVAANSAYMIRDRFTANVTWQKAFISSFKTSVGLFWEGRRGKPYSWTYLNDMNGDGVSGNDLLYIPKARGSNEVAFVTPADEAAFWAVVDNDKTLSKYKGAVVPRNSSFSQFVNSFDLRISQEVPGFFPQHKGKVTFDILNIGNLLNKKWGRIDEVTFQSAGGNRRSFVNFAGIDAQGRYVYRTNTNAINDNLNIRQVKGESQWALQVTAAYEF</sequence>
<evidence type="ECO:0000256" key="1">
    <source>
        <dbReference type="ARBA" id="ARBA00004571"/>
    </source>
</evidence>
<dbReference type="Pfam" id="PF25183">
    <property type="entry name" value="OMP_b-brl_4"/>
    <property type="match status" value="2"/>
</dbReference>
<dbReference type="Proteomes" id="UP000197468">
    <property type="component" value="Unassembled WGS sequence"/>
</dbReference>
<dbReference type="InterPro" id="IPR057601">
    <property type="entry name" value="Oar-like_b-barrel"/>
</dbReference>
<dbReference type="InterPro" id="IPR008969">
    <property type="entry name" value="CarboxyPept-like_regulatory"/>
</dbReference>
<evidence type="ECO:0000256" key="5">
    <source>
        <dbReference type="ARBA" id="ARBA00023136"/>
    </source>
</evidence>
<keyword evidence="3" id="KW-1134">Transmembrane beta strand</keyword>
<dbReference type="Gene3D" id="2.40.170.20">
    <property type="entry name" value="TonB-dependent receptor, beta-barrel domain"/>
    <property type="match status" value="1"/>
</dbReference>
<evidence type="ECO:0000256" key="4">
    <source>
        <dbReference type="ARBA" id="ARBA00022692"/>
    </source>
</evidence>
<organism evidence="9 10">
    <name type="scientific">Roseateles aquatilis</name>
    <dbReference type="NCBI Taxonomy" id="431061"/>
    <lineage>
        <taxon>Bacteria</taxon>
        <taxon>Pseudomonadati</taxon>
        <taxon>Pseudomonadota</taxon>
        <taxon>Betaproteobacteria</taxon>
        <taxon>Burkholderiales</taxon>
        <taxon>Sphaerotilaceae</taxon>
        <taxon>Roseateles</taxon>
    </lineage>
</organism>
<keyword evidence="10" id="KW-1185">Reference proteome</keyword>
<dbReference type="GO" id="GO:0015344">
    <property type="term" value="F:siderophore uptake transmembrane transporter activity"/>
    <property type="evidence" value="ECO:0007669"/>
    <property type="project" value="TreeGrafter"/>
</dbReference>
<protein>
    <submittedName>
        <fullName evidence="9">Oar protein</fullName>
    </submittedName>
</protein>
<dbReference type="GO" id="GO:0044718">
    <property type="term" value="P:siderophore transmembrane transport"/>
    <property type="evidence" value="ECO:0007669"/>
    <property type="project" value="TreeGrafter"/>
</dbReference>
<dbReference type="RefSeq" id="WP_088386822.1">
    <property type="nucleotide sequence ID" value="NZ_NIOF01000011.1"/>
</dbReference>
<dbReference type="OrthoDB" id="9768147at2"/>
<evidence type="ECO:0000256" key="6">
    <source>
        <dbReference type="ARBA" id="ARBA00023237"/>
    </source>
</evidence>
<keyword evidence="6" id="KW-0998">Cell outer membrane</keyword>
<dbReference type="SUPFAM" id="SSF49464">
    <property type="entry name" value="Carboxypeptidase regulatory domain-like"/>
    <property type="match status" value="1"/>
</dbReference>
<feature type="domain" description="TonB-dependent transporter Oar-like beta-barrel" evidence="8">
    <location>
        <begin position="333"/>
        <end position="1088"/>
    </location>
</feature>
<dbReference type="AlphaFoldDB" id="A0A246J280"/>
<reference evidence="9 10" key="1">
    <citation type="journal article" date="2008" name="Int. J. Syst. Evol. Microbiol.">
        <title>Description of Roseateles aquatilis sp. nov. and Roseateles terrae sp. nov., in the class Betaproteobacteria, and emended description of the genus Roseateles.</title>
        <authorList>
            <person name="Gomila M."/>
            <person name="Bowien B."/>
            <person name="Falsen E."/>
            <person name="Moore E.R."/>
            <person name="Lalucat J."/>
        </authorList>
    </citation>
    <scope>NUCLEOTIDE SEQUENCE [LARGE SCALE GENOMIC DNA]</scope>
    <source>
        <strain evidence="9 10">CCUG 48205</strain>
    </source>
</reference>
<accession>A0A246J280</accession>